<dbReference type="Gene3D" id="3.40.50.300">
    <property type="entry name" value="P-loop containing nucleotide triphosphate hydrolases"/>
    <property type="match status" value="1"/>
</dbReference>
<dbReference type="Pfam" id="PF02223">
    <property type="entry name" value="Thymidylate_kin"/>
    <property type="match status" value="1"/>
</dbReference>
<dbReference type="GO" id="GO:0006233">
    <property type="term" value="P:dTDP biosynthetic process"/>
    <property type="evidence" value="ECO:0007669"/>
    <property type="project" value="InterPro"/>
</dbReference>
<keyword evidence="9" id="KW-0067">ATP-binding</keyword>
<comment type="similarity">
    <text evidence="2">Belongs to the thymidylate kinase family.</text>
</comment>
<evidence type="ECO:0000256" key="2">
    <source>
        <dbReference type="ARBA" id="ARBA00009776"/>
    </source>
</evidence>
<proteinExistence type="inferred from homology"/>
<dbReference type="GO" id="GO:0005829">
    <property type="term" value="C:cytosol"/>
    <property type="evidence" value="ECO:0007669"/>
    <property type="project" value="TreeGrafter"/>
</dbReference>
<reference evidence="11" key="1">
    <citation type="submission" date="2021-07" db="EMBL/GenBank/DDBJ databases">
        <title>Draft genome of Mortierella alpina, strain LL118, isolated from an aspen leaf litter sample.</title>
        <authorList>
            <person name="Yang S."/>
            <person name="Vinatzer B.A."/>
        </authorList>
    </citation>
    <scope>NUCLEOTIDE SEQUENCE</scope>
    <source>
        <strain evidence="11">LL118</strain>
    </source>
</reference>
<protein>
    <recommendedName>
        <fullName evidence="4">Thymidylate kinase</fullName>
        <ecNumber evidence="3">2.7.4.9</ecNumber>
    </recommendedName>
</protein>
<dbReference type="InterPro" id="IPR018094">
    <property type="entry name" value="Thymidylate_kinase"/>
</dbReference>
<keyword evidence="6" id="KW-0545">Nucleotide biosynthesis</keyword>
<dbReference type="GO" id="GO:0005739">
    <property type="term" value="C:mitochondrion"/>
    <property type="evidence" value="ECO:0007669"/>
    <property type="project" value="TreeGrafter"/>
</dbReference>
<dbReference type="InterPro" id="IPR039430">
    <property type="entry name" value="Thymidylate_kin-like_dom"/>
</dbReference>
<sequence length="269" mass="31201">MNEEEVRDWTELYSRRVLARSNPRRTSHSTRISTVLNLFFLFVAHHHKRHQTMARGRFILLEGCDRAGKSTQCAKLVAALQDKGHAVELCKFPDRTTTIGQMIHAYLTNAKELDDKAIHLLFSANRWEAMQQMKRKLRAGTHLIVDRYAYSGVAFSTAKGLDLTWCKNPDRGLVRPDLTFFLDLPTADAEKRGGFGEERYEKRELQEKVREVFLQLKSKEWVMIDARHSVQAMHHEILKVTEDKIRAGERDAEFAEEDDELLEDLFLDS</sequence>
<dbReference type="GO" id="GO:0005524">
    <property type="term" value="F:ATP binding"/>
    <property type="evidence" value="ECO:0007669"/>
    <property type="project" value="UniProtKB-KW"/>
</dbReference>
<dbReference type="Proteomes" id="UP000717515">
    <property type="component" value="Unassembled WGS sequence"/>
</dbReference>
<dbReference type="GO" id="GO:0004550">
    <property type="term" value="F:nucleoside diphosphate kinase activity"/>
    <property type="evidence" value="ECO:0007669"/>
    <property type="project" value="TreeGrafter"/>
</dbReference>
<evidence type="ECO:0000259" key="10">
    <source>
        <dbReference type="Pfam" id="PF02223"/>
    </source>
</evidence>
<dbReference type="CDD" id="cd01672">
    <property type="entry name" value="TMPK"/>
    <property type="match status" value="1"/>
</dbReference>
<keyword evidence="5" id="KW-0808">Transferase</keyword>
<evidence type="ECO:0000256" key="1">
    <source>
        <dbReference type="ARBA" id="ARBA00004992"/>
    </source>
</evidence>
<dbReference type="AlphaFoldDB" id="A0A9P8CYW2"/>
<dbReference type="PANTHER" id="PTHR10344">
    <property type="entry name" value="THYMIDYLATE KINASE"/>
    <property type="match status" value="1"/>
</dbReference>
<name>A0A9P8CYW2_MORAP</name>
<dbReference type="GO" id="GO:0004798">
    <property type="term" value="F:dTMP kinase activity"/>
    <property type="evidence" value="ECO:0007669"/>
    <property type="project" value="UniProtKB-EC"/>
</dbReference>
<evidence type="ECO:0000256" key="7">
    <source>
        <dbReference type="ARBA" id="ARBA00022741"/>
    </source>
</evidence>
<keyword evidence="8" id="KW-0418">Kinase</keyword>
<dbReference type="EC" id="2.7.4.9" evidence="3"/>
<dbReference type="PANTHER" id="PTHR10344:SF1">
    <property type="entry name" value="THYMIDYLATE KINASE"/>
    <property type="match status" value="1"/>
</dbReference>
<dbReference type="GO" id="GO:0006235">
    <property type="term" value="P:dTTP biosynthetic process"/>
    <property type="evidence" value="ECO:0007669"/>
    <property type="project" value="TreeGrafter"/>
</dbReference>
<feature type="domain" description="Thymidylate kinase-like" evidence="10">
    <location>
        <begin position="61"/>
        <end position="237"/>
    </location>
</feature>
<dbReference type="EMBL" id="JAIFTL010000082">
    <property type="protein sequence ID" value="KAG9323964.1"/>
    <property type="molecule type" value="Genomic_DNA"/>
</dbReference>
<evidence type="ECO:0000256" key="9">
    <source>
        <dbReference type="ARBA" id="ARBA00022840"/>
    </source>
</evidence>
<comment type="caution">
    <text evidence="11">The sequence shown here is derived from an EMBL/GenBank/DDBJ whole genome shotgun (WGS) entry which is preliminary data.</text>
</comment>
<dbReference type="InterPro" id="IPR018095">
    <property type="entry name" value="Thymidylate_kin_CS"/>
</dbReference>
<organism evidence="11 12">
    <name type="scientific">Mortierella alpina</name>
    <name type="common">Oleaginous fungus</name>
    <name type="synonym">Mortierella renispora</name>
    <dbReference type="NCBI Taxonomy" id="64518"/>
    <lineage>
        <taxon>Eukaryota</taxon>
        <taxon>Fungi</taxon>
        <taxon>Fungi incertae sedis</taxon>
        <taxon>Mucoromycota</taxon>
        <taxon>Mortierellomycotina</taxon>
        <taxon>Mortierellomycetes</taxon>
        <taxon>Mortierellales</taxon>
        <taxon>Mortierellaceae</taxon>
        <taxon>Mortierella</taxon>
    </lineage>
</organism>
<evidence type="ECO:0000256" key="6">
    <source>
        <dbReference type="ARBA" id="ARBA00022727"/>
    </source>
</evidence>
<dbReference type="InterPro" id="IPR027417">
    <property type="entry name" value="P-loop_NTPase"/>
</dbReference>
<evidence type="ECO:0000256" key="3">
    <source>
        <dbReference type="ARBA" id="ARBA00012980"/>
    </source>
</evidence>
<accession>A0A9P8CYW2</accession>
<dbReference type="NCBIfam" id="TIGR00041">
    <property type="entry name" value="DTMP_kinase"/>
    <property type="match status" value="1"/>
</dbReference>
<evidence type="ECO:0000313" key="12">
    <source>
        <dbReference type="Proteomes" id="UP000717515"/>
    </source>
</evidence>
<dbReference type="GO" id="GO:0005634">
    <property type="term" value="C:nucleus"/>
    <property type="evidence" value="ECO:0007669"/>
    <property type="project" value="TreeGrafter"/>
</dbReference>
<gene>
    <name evidence="11" type="ORF">KVV02_003235</name>
</gene>
<comment type="pathway">
    <text evidence="1">Pyrimidine metabolism; dTTP biosynthesis.</text>
</comment>
<evidence type="ECO:0000256" key="8">
    <source>
        <dbReference type="ARBA" id="ARBA00022777"/>
    </source>
</evidence>
<evidence type="ECO:0000256" key="4">
    <source>
        <dbReference type="ARBA" id="ARBA00017144"/>
    </source>
</evidence>
<dbReference type="PROSITE" id="PS01331">
    <property type="entry name" value="THYMIDYLATE_KINASE"/>
    <property type="match status" value="1"/>
</dbReference>
<dbReference type="GO" id="GO:0006227">
    <property type="term" value="P:dUDP biosynthetic process"/>
    <property type="evidence" value="ECO:0007669"/>
    <property type="project" value="TreeGrafter"/>
</dbReference>
<dbReference type="SUPFAM" id="SSF52540">
    <property type="entry name" value="P-loop containing nucleoside triphosphate hydrolases"/>
    <property type="match status" value="1"/>
</dbReference>
<evidence type="ECO:0000256" key="5">
    <source>
        <dbReference type="ARBA" id="ARBA00022679"/>
    </source>
</evidence>
<dbReference type="FunFam" id="3.40.50.300:FF:000679">
    <property type="entry name" value="Thymidylate kinase"/>
    <property type="match status" value="1"/>
</dbReference>
<keyword evidence="7" id="KW-0547">Nucleotide-binding</keyword>
<evidence type="ECO:0000313" key="11">
    <source>
        <dbReference type="EMBL" id="KAG9323964.1"/>
    </source>
</evidence>
<dbReference type="HAMAP" id="MF_00165">
    <property type="entry name" value="Thymidylate_kinase"/>
    <property type="match status" value="1"/>
</dbReference>